<feature type="repeat" description="ANK" evidence="3">
    <location>
        <begin position="635"/>
        <end position="667"/>
    </location>
</feature>
<dbReference type="Pfam" id="PF22939">
    <property type="entry name" value="WHD_GPIID"/>
    <property type="match status" value="1"/>
</dbReference>
<dbReference type="OrthoDB" id="195446at2759"/>
<dbReference type="PANTHER" id="PTHR24161">
    <property type="entry name" value="ANK_REP_REGION DOMAIN-CONTAINING PROTEIN-RELATED"/>
    <property type="match status" value="1"/>
</dbReference>
<evidence type="ECO:0000256" key="1">
    <source>
        <dbReference type="ARBA" id="ARBA00022737"/>
    </source>
</evidence>
<sequence>MADPFSIVGVIGVAIQIMQVAVDFGLDWKDAPDDAKAFKAELQTLKTTLLETSNNLVLNSNFTEAFQDRSSLLLSELGPNSPPTTVTNIMLQTCKKDLDNLLKQLKKRAEGHRVGWERLKGTFLAKNTRESVENLHRQCQVLNNMISIDTAVLGATAYRAIQEGRREHHAARHEQQEAIMEQRKWHESEASQRILTWLTPVEYGPQQSDLLGRRQAGTGEWLLNTHGFQDWFNGHRQTLFCPGMPGTGKTIMTSVVVDYLSTKYGHAVDIGIAYVYCNFRRTHEQKPANILASFLKQLFLRLPNIPDSVTRLYNYHKDRGTRPSLDEICKELHAVTKTATNIFATSRFLPEITNDFVGKSISLEICASGEDTRKFLDGQMKRLPSFVLRNVNLQEEIKTEIVNAAQGMFLLVQLNVDSLVGSKSTKALKKALKELSKGLDHAYNEAMNRIQGQIANSRELAKQVLSWITCAKRPLTTLELQHALAVEIGESELDQENLPEIQDMVSVCAGLVTIDEESNIIRLVHYTLQDFFQRNLNEWVPDAEMNIANICITYLSFDVFGSGSCQSDKKFETRLQENPLYDYSARHWGTHIHAAGSQIPNMSLFRCESKVSACSQAMTVSTEHRYEGYCRNVSRGTTAVHLAAYFGLTETIRFMLENGFNPDTKENFGRTPLSWVAEYGHEAVVKLLVERNDVESDSKDKYGRTPLVWAAIKGHEAIVKLLVERDDVEADSKDRSGRTPLSRAAENGFEAVVKLLLERDDVEADSKDNSGRTPLSRAAENGSEVVVKLLLERDDVEADSKNEVGRTPLLYAVARERSLHWGKDQNQEAVVEMLLKMDCVDVNVKEIGGQTPLIMAFRRGNYTEVKSFLEKDGIDLNCKDIDGRTLLSWAAAQGNNAVMTLLLAKDGVDLNSQDRYGHTPLLFAAGNGHATAVSSLLAEDTTNFESIDNFGRTPLTWAAQKGHTGVVELLREKYKGRGIIISDKDLDIAISSPTDEECRVCCDICLAMIPNFETYYHCGICNRGNFDLCQECVAFGACCYVKTHAMSKRMVENDDSGSFRINENHDKPGAVVEGSRAMEESRGANCESDQDIEAALTRYQRLQLNSTNLHSAADKPTSILMESDKIKS</sequence>
<evidence type="ECO:0000256" key="3">
    <source>
        <dbReference type="PROSITE-ProRule" id="PRU00023"/>
    </source>
</evidence>
<feature type="domain" description="Nephrocystin 3-like N-terminal" evidence="5">
    <location>
        <begin position="217"/>
        <end position="343"/>
    </location>
</feature>
<gene>
    <name evidence="6" type="ORF">B7463_g3428</name>
</gene>
<comment type="caution">
    <text evidence="6">The sequence shown here is derived from an EMBL/GenBank/DDBJ whole genome shotgun (WGS) entry which is preliminary data.</text>
</comment>
<dbReference type="SMART" id="SM00248">
    <property type="entry name" value="ANK"/>
    <property type="match status" value="10"/>
</dbReference>
<dbReference type="PROSITE" id="PS50088">
    <property type="entry name" value="ANK_REPEAT"/>
    <property type="match status" value="7"/>
</dbReference>
<dbReference type="InterPro" id="IPR056884">
    <property type="entry name" value="NPHP3-like_N"/>
</dbReference>
<feature type="domain" description="GPI inositol-deacylase winged helix" evidence="4">
    <location>
        <begin position="454"/>
        <end position="534"/>
    </location>
</feature>
<feature type="repeat" description="ANK" evidence="3">
    <location>
        <begin position="916"/>
        <end position="949"/>
    </location>
</feature>
<feature type="repeat" description="ANK" evidence="3">
    <location>
        <begin position="848"/>
        <end position="881"/>
    </location>
</feature>
<evidence type="ECO:0000313" key="6">
    <source>
        <dbReference type="EMBL" id="RFU32928.1"/>
    </source>
</evidence>
<dbReference type="STRING" id="5539.A0A3E2HHM7"/>
<dbReference type="PROSITE" id="PS50297">
    <property type="entry name" value="ANK_REP_REGION"/>
    <property type="match status" value="5"/>
</dbReference>
<dbReference type="SUPFAM" id="SSF48403">
    <property type="entry name" value="Ankyrin repeat"/>
    <property type="match status" value="1"/>
</dbReference>
<protein>
    <submittedName>
        <fullName evidence="6">Uncharacterized protein</fullName>
    </submittedName>
</protein>
<dbReference type="OMA" id="EMNIANI"/>
<dbReference type="InterPro" id="IPR036770">
    <property type="entry name" value="Ankyrin_rpt-contain_sf"/>
</dbReference>
<dbReference type="Pfam" id="PF12796">
    <property type="entry name" value="Ank_2"/>
    <property type="match status" value="2"/>
</dbReference>
<proteinExistence type="predicted"/>
<dbReference type="InterPro" id="IPR002110">
    <property type="entry name" value="Ankyrin_rpt"/>
</dbReference>
<keyword evidence="2 3" id="KW-0040">ANK repeat</keyword>
<evidence type="ECO:0000259" key="4">
    <source>
        <dbReference type="Pfam" id="PF22939"/>
    </source>
</evidence>
<dbReference type="Pfam" id="PF13637">
    <property type="entry name" value="Ank_4"/>
    <property type="match status" value="1"/>
</dbReference>
<keyword evidence="7" id="KW-1185">Reference proteome</keyword>
<organism evidence="6 7">
    <name type="scientific">Scytalidium lignicola</name>
    <name type="common">Hyphomycete</name>
    <dbReference type="NCBI Taxonomy" id="5539"/>
    <lineage>
        <taxon>Eukaryota</taxon>
        <taxon>Fungi</taxon>
        <taxon>Dikarya</taxon>
        <taxon>Ascomycota</taxon>
        <taxon>Pezizomycotina</taxon>
        <taxon>Leotiomycetes</taxon>
        <taxon>Leotiomycetes incertae sedis</taxon>
        <taxon>Scytalidium</taxon>
    </lineage>
</organism>
<feature type="repeat" description="ANK" evidence="3">
    <location>
        <begin position="736"/>
        <end position="759"/>
    </location>
</feature>
<dbReference type="Gene3D" id="3.40.50.300">
    <property type="entry name" value="P-loop containing nucleotide triphosphate hydrolases"/>
    <property type="match status" value="1"/>
</dbReference>
<feature type="repeat" description="ANK" evidence="3">
    <location>
        <begin position="882"/>
        <end position="915"/>
    </location>
</feature>
<evidence type="ECO:0000256" key="2">
    <source>
        <dbReference type="ARBA" id="ARBA00023043"/>
    </source>
</evidence>
<dbReference type="PANTHER" id="PTHR24161:SF121">
    <property type="entry name" value="M-PHASE PHOSPHOPROTEIN 8"/>
    <property type="match status" value="1"/>
</dbReference>
<dbReference type="Gene3D" id="1.25.40.20">
    <property type="entry name" value="Ankyrin repeat-containing domain"/>
    <property type="match status" value="3"/>
</dbReference>
<dbReference type="InterPro" id="IPR054471">
    <property type="entry name" value="GPIID_WHD"/>
</dbReference>
<feature type="non-terminal residue" evidence="6">
    <location>
        <position position="1128"/>
    </location>
</feature>
<dbReference type="AlphaFoldDB" id="A0A3E2HHM7"/>
<dbReference type="EMBL" id="NCSJ02000045">
    <property type="protein sequence ID" value="RFU32928.1"/>
    <property type="molecule type" value="Genomic_DNA"/>
</dbReference>
<reference evidence="6 7" key="1">
    <citation type="submission" date="2018-05" db="EMBL/GenBank/DDBJ databases">
        <title>Draft genome sequence of Scytalidium lignicola DSM 105466, a ubiquitous saprotrophic fungus.</title>
        <authorList>
            <person name="Buettner E."/>
            <person name="Gebauer A.M."/>
            <person name="Hofrichter M."/>
            <person name="Liers C."/>
            <person name="Kellner H."/>
        </authorList>
    </citation>
    <scope>NUCLEOTIDE SEQUENCE [LARGE SCALE GENOMIC DNA]</scope>
    <source>
        <strain evidence="6 7">DSM 105466</strain>
    </source>
</reference>
<dbReference type="InterPro" id="IPR027417">
    <property type="entry name" value="P-loop_NTPase"/>
</dbReference>
<keyword evidence="1" id="KW-0677">Repeat</keyword>
<accession>A0A3E2HHM7</accession>
<feature type="repeat" description="ANK" evidence="3">
    <location>
        <begin position="770"/>
        <end position="793"/>
    </location>
</feature>
<dbReference type="Pfam" id="PF24883">
    <property type="entry name" value="NPHP3_N"/>
    <property type="match status" value="1"/>
</dbReference>
<dbReference type="Proteomes" id="UP000258309">
    <property type="component" value="Unassembled WGS sequence"/>
</dbReference>
<name>A0A3E2HHM7_SCYLI</name>
<dbReference type="Pfam" id="PF00023">
    <property type="entry name" value="Ank"/>
    <property type="match status" value="1"/>
</dbReference>
<evidence type="ECO:0000313" key="7">
    <source>
        <dbReference type="Proteomes" id="UP000258309"/>
    </source>
</evidence>
<feature type="non-terminal residue" evidence="6">
    <location>
        <position position="1"/>
    </location>
</feature>
<evidence type="ECO:0000259" key="5">
    <source>
        <dbReference type="Pfam" id="PF24883"/>
    </source>
</evidence>
<feature type="repeat" description="ANK" evidence="3">
    <location>
        <begin position="702"/>
        <end position="725"/>
    </location>
</feature>